<gene>
    <name evidence="9" type="ORF">MAIT1_04023</name>
</gene>
<dbReference type="AlphaFoldDB" id="A0A1Y2K740"/>
<dbReference type="GO" id="GO:0006508">
    <property type="term" value="P:proteolysis"/>
    <property type="evidence" value="ECO:0007669"/>
    <property type="project" value="UniProtKB-KW"/>
</dbReference>
<keyword evidence="10" id="KW-1185">Reference proteome</keyword>
<dbReference type="Gene3D" id="3.90.1680.10">
    <property type="entry name" value="SOS response associated peptidase-like"/>
    <property type="match status" value="1"/>
</dbReference>
<reference evidence="9 10" key="1">
    <citation type="journal article" date="2016" name="BMC Genomics">
        <title>Combined genomic and structural analyses of a cultured magnetotactic bacterium reveals its niche adaptation to a dynamic environment.</title>
        <authorList>
            <person name="Araujo A.C."/>
            <person name="Morillo V."/>
            <person name="Cypriano J."/>
            <person name="Teixeira L.C."/>
            <person name="Leao P."/>
            <person name="Lyra S."/>
            <person name="Almeida L.G."/>
            <person name="Bazylinski D.A."/>
            <person name="Vasconcellos A.T."/>
            <person name="Abreu F."/>
            <person name="Lins U."/>
        </authorList>
    </citation>
    <scope>NUCLEOTIDE SEQUENCE [LARGE SCALE GENOMIC DNA]</scope>
    <source>
        <strain evidence="9 10">IT-1</strain>
    </source>
</reference>
<dbReference type="GO" id="GO:0016829">
    <property type="term" value="F:lyase activity"/>
    <property type="evidence" value="ECO:0007669"/>
    <property type="project" value="UniProtKB-KW"/>
</dbReference>
<keyword evidence="7" id="KW-0456">Lyase</keyword>
<evidence type="ECO:0000256" key="8">
    <source>
        <dbReference type="RuleBase" id="RU364100"/>
    </source>
</evidence>
<dbReference type="Proteomes" id="UP000194003">
    <property type="component" value="Unassembled WGS sequence"/>
</dbReference>
<evidence type="ECO:0000313" key="10">
    <source>
        <dbReference type="Proteomes" id="UP000194003"/>
    </source>
</evidence>
<dbReference type="InterPro" id="IPR036590">
    <property type="entry name" value="SRAP-like"/>
</dbReference>
<evidence type="ECO:0000256" key="1">
    <source>
        <dbReference type="ARBA" id="ARBA00008136"/>
    </source>
</evidence>
<evidence type="ECO:0000256" key="5">
    <source>
        <dbReference type="ARBA" id="ARBA00023124"/>
    </source>
</evidence>
<dbReference type="PANTHER" id="PTHR13604">
    <property type="entry name" value="DC12-RELATED"/>
    <property type="match status" value="1"/>
</dbReference>
<dbReference type="STRING" id="1434232.MAIT1_04023"/>
<evidence type="ECO:0000256" key="4">
    <source>
        <dbReference type="ARBA" id="ARBA00022801"/>
    </source>
</evidence>
<dbReference type="Pfam" id="PF02586">
    <property type="entry name" value="SRAP"/>
    <property type="match status" value="1"/>
</dbReference>
<dbReference type="GO" id="GO:0003697">
    <property type="term" value="F:single-stranded DNA binding"/>
    <property type="evidence" value="ECO:0007669"/>
    <property type="project" value="InterPro"/>
</dbReference>
<dbReference type="PANTHER" id="PTHR13604:SF0">
    <property type="entry name" value="ABASIC SITE PROCESSING PROTEIN HMCES"/>
    <property type="match status" value="1"/>
</dbReference>
<keyword evidence="5" id="KW-0190">Covalent protein-DNA linkage</keyword>
<protein>
    <recommendedName>
        <fullName evidence="8">Abasic site processing protein</fullName>
        <ecNumber evidence="8">3.4.-.-</ecNumber>
    </recommendedName>
</protein>
<comment type="caution">
    <text evidence="9">The sequence shown here is derived from an EMBL/GenBank/DDBJ whole genome shotgun (WGS) entry which is preliminary data.</text>
</comment>
<accession>A0A1Y2K740</accession>
<sequence>MAGVWESWRSPDGDRIDSFSVLTTGPNELVEEIHNRMPVIVKRDDYALWLDGGEQRLEMLQPIMRPYFASDMAMDRVDDIVNSPRNDSAACMQPVAPTPSLFSDWPN</sequence>
<evidence type="ECO:0000313" key="9">
    <source>
        <dbReference type="EMBL" id="OSM04172.1"/>
    </source>
</evidence>
<evidence type="ECO:0000256" key="7">
    <source>
        <dbReference type="ARBA" id="ARBA00023239"/>
    </source>
</evidence>
<dbReference type="InterPro" id="IPR003738">
    <property type="entry name" value="SRAP"/>
</dbReference>
<dbReference type="SUPFAM" id="SSF143081">
    <property type="entry name" value="BB1717-like"/>
    <property type="match status" value="1"/>
</dbReference>
<dbReference type="EMBL" id="LVJN01000019">
    <property type="protein sequence ID" value="OSM04172.1"/>
    <property type="molecule type" value="Genomic_DNA"/>
</dbReference>
<dbReference type="GO" id="GO:0106300">
    <property type="term" value="P:protein-DNA covalent cross-linking repair"/>
    <property type="evidence" value="ECO:0007669"/>
    <property type="project" value="InterPro"/>
</dbReference>
<evidence type="ECO:0000256" key="3">
    <source>
        <dbReference type="ARBA" id="ARBA00022763"/>
    </source>
</evidence>
<keyword evidence="4 8" id="KW-0378">Hydrolase</keyword>
<comment type="similarity">
    <text evidence="1 8">Belongs to the SOS response-associated peptidase family.</text>
</comment>
<proteinExistence type="inferred from homology"/>
<keyword evidence="6" id="KW-0238">DNA-binding</keyword>
<dbReference type="GO" id="GO:0008233">
    <property type="term" value="F:peptidase activity"/>
    <property type="evidence" value="ECO:0007669"/>
    <property type="project" value="UniProtKB-KW"/>
</dbReference>
<name>A0A1Y2K740_9PROT</name>
<dbReference type="EC" id="3.4.-.-" evidence="8"/>
<keyword evidence="3" id="KW-0227">DNA damage</keyword>
<keyword evidence="2 8" id="KW-0645">Protease</keyword>
<evidence type="ECO:0000256" key="6">
    <source>
        <dbReference type="ARBA" id="ARBA00023125"/>
    </source>
</evidence>
<evidence type="ECO:0000256" key="2">
    <source>
        <dbReference type="ARBA" id="ARBA00022670"/>
    </source>
</evidence>
<organism evidence="9 10">
    <name type="scientific">Magnetofaba australis IT-1</name>
    <dbReference type="NCBI Taxonomy" id="1434232"/>
    <lineage>
        <taxon>Bacteria</taxon>
        <taxon>Pseudomonadati</taxon>
        <taxon>Pseudomonadota</taxon>
        <taxon>Magnetococcia</taxon>
        <taxon>Magnetococcales</taxon>
        <taxon>Magnetococcaceae</taxon>
        <taxon>Magnetofaba</taxon>
    </lineage>
</organism>